<dbReference type="OrthoDB" id="1966951at2"/>
<proteinExistence type="predicted"/>
<keyword evidence="3" id="KW-1185">Reference proteome</keyword>
<name>A0A1M6RDE2_PARC5</name>
<gene>
    <name evidence="2" type="ORF">SAMN02745912_02920</name>
</gene>
<evidence type="ECO:0000313" key="3">
    <source>
        <dbReference type="Proteomes" id="UP000184465"/>
    </source>
</evidence>
<organism evidence="2 3">
    <name type="scientific">Paramaledivibacter caminithermalis (strain DSM 15212 / CIP 107654 / DViRD3)</name>
    <name type="common">Clostridium caminithermale</name>
    <dbReference type="NCBI Taxonomy" id="1121301"/>
    <lineage>
        <taxon>Bacteria</taxon>
        <taxon>Bacillati</taxon>
        <taxon>Bacillota</taxon>
        <taxon>Clostridia</taxon>
        <taxon>Peptostreptococcales</taxon>
        <taxon>Caminicellaceae</taxon>
        <taxon>Paramaledivibacter</taxon>
    </lineage>
</organism>
<reference evidence="2 3" key="1">
    <citation type="submission" date="2016-11" db="EMBL/GenBank/DDBJ databases">
        <authorList>
            <person name="Jaros S."/>
            <person name="Januszkiewicz K."/>
            <person name="Wedrychowicz H."/>
        </authorList>
    </citation>
    <scope>NUCLEOTIDE SEQUENCE [LARGE SCALE GENOMIC DNA]</scope>
    <source>
        <strain evidence="2 3">DSM 15212</strain>
    </source>
</reference>
<dbReference type="RefSeq" id="WP_073151632.1">
    <property type="nucleotide sequence ID" value="NZ_FRAG01000045.1"/>
</dbReference>
<dbReference type="Proteomes" id="UP000184465">
    <property type="component" value="Unassembled WGS sequence"/>
</dbReference>
<evidence type="ECO:0000313" key="2">
    <source>
        <dbReference type="EMBL" id="SHK30462.1"/>
    </source>
</evidence>
<dbReference type="AlphaFoldDB" id="A0A1M6RDE2"/>
<feature type="chain" id="PRO_5013019981" evidence="1">
    <location>
        <begin position="27"/>
        <end position="351"/>
    </location>
</feature>
<feature type="signal peptide" evidence="1">
    <location>
        <begin position="1"/>
        <end position="26"/>
    </location>
</feature>
<protein>
    <submittedName>
        <fullName evidence="2">Peptidase_C39 like family protein</fullName>
    </submittedName>
</protein>
<keyword evidence="1" id="KW-0732">Signal</keyword>
<accession>A0A1M6RDE2</accession>
<sequence>MNKIKKLVVELLCICMMMSSSMWAFAEEKIIESKEELVKKEEQFNNNENFLIEKKYGEYFLSKFNYSEDLSDPIPLYNLENNIEAVVFSLKNKDADGYIIINTNDLSIPEFSLSKSNPFTTGVYDKCIYNGPLEYYNKKDGKITTIYDNKQIDLNNIKLVYSKKPIDKLEKFENEKNLIKPKKPTETYEELKGSLRTWGTSHYCGVDGTAILLMYFDDYYDESFVKTSLESANALTNHLVNNRYIPDKGTVSTEIKSGIEDYLNDRGLGNDYDVSRRTYNFSSIKQKIKQDKPVLVGTVSHPDFGDHWIIAHAYYEDDFGDDYIIVNDGWGSNDVYVANNSTYYDYLVYIY</sequence>
<evidence type="ECO:0000256" key="1">
    <source>
        <dbReference type="SAM" id="SignalP"/>
    </source>
</evidence>
<dbReference type="EMBL" id="FRAG01000045">
    <property type="protein sequence ID" value="SHK30462.1"/>
    <property type="molecule type" value="Genomic_DNA"/>
</dbReference>
<dbReference type="STRING" id="1121301.SAMN02745912_02920"/>